<name>A0A1H0HLG3_9BACT</name>
<accession>A0A1G7WHZ4</accession>
<reference evidence="2 3" key="2">
    <citation type="submission" date="2016-10" db="EMBL/GenBank/DDBJ databases">
        <authorList>
            <person name="Varghese N."/>
            <person name="Submissions S."/>
        </authorList>
    </citation>
    <scope>NUCLEOTIDE SEQUENCE</scope>
    <source>
        <strain evidence="2">BP1-145</strain>
        <strain evidence="3">BP1-148</strain>
    </source>
</reference>
<evidence type="ECO:0000313" key="2">
    <source>
        <dbReference type="EMBL" id="SDO20056.1"/>
    </source>
</evidence>
<dbReference type="STRING" id="645274.SAMN04487901_10832"/>
<dbReference type="EMBL" id="FNCQ01000008">
    <property type="protein sequence ID" value="SDG71528.1"/>
    <property type="molecule type" value="Genomic_DNA"/>
</dbReference>
<organism evidence="2 4">
    <name type="scientific">Prevotella communis</name>
    <dbReference type="NCBI Taxonomy" id="2913614"/>
    <lineage>
        <taxon>Bacteria</taxon>
        <taxon>Pseudomonadati</taxon>
        <taxon>Bacteroidota</taxon>
        <taxon>Bacteroidia</taxon>
        <taxon>Bacteroidales</taxon>
        <taxon>Prevotellaceae</taxon>
        <taxon>Prevotella</taxon>
    </lineage>
</organism>
<proteinExistence type="predicted"/>
<dbReference type="Proteomes" id="UP000199134">
    <property type="component" value="Unassembled WGS sequence"/>
</dbReference>
<reference evidence="1 4" key="1">
    <citation type="submission" date="2016-10" db="EMBL/GenBank/DDBJ databases">
        <authorList>
            <person name="de Groot N.N."/>
        </authorList>
    </citation>
    <scope>NUCLEOTIDE SEQUENCE [LARGE SCALE GENOMIC DNA]</scope>
    <source>
        <strain evidence="4">BP1-145</strain>
        <strain evidence="1">BP1-148</strain>
    </source>
</reference>
<gene>
    <name evidence="2" type="ORF">SAMN04487900_11197</name>
    <name evidence="1" type="ORF">SAMN04487901_10832</name>
</gene>
<protein>
    <submittedName>
        <fullName evidence="2">Lipopolysaccharide-assembly, LptC-related</fullName>
    </submittedName>
</protein>
<evidence type="ECO:0000313" key="3">
    <source>
        <dbReference type="Proteomes" id="UP000198779"/>
    </source>
</evidence>
<dbReference type="Proteomes" id="UP000198779">
    <property type="component" value="Unassembled WGS sequence"/>
</dbReference>
<keyword evidence="3" id="KW-1185">Reference proteome</keyword>
<accession>A0A1H0HLG3</accession>
<dbReference type="AlphaFoldDB" id="A0A1H0HLG3"/>
<evidence type="ECO:0000313" key="4">
    <source>
        <dbReference type="Proteomes" id="UP000199134"/>
    </source>
</evidence>
<sequence>MGSVLALTLLMACSEAHEHTAPAVNPEDSVSMMTTYGVNTLISDSGVIKYRIVTEQWDVNTVRQPSRWEFMKGIFFEQFDEKFRVQGYIQADTAWYFDQQRLWKLRGRVNVRNTNGLIYTSEELYWDGLRHEFYSTVFSRLVTPERTIEGTYFRSDEQMTHYMVTNSKGSFLPNDLEEEKADSTENKK</sequence>
<evidence type="ECO:0000313" key="1">
    <source>
        <dbReference type="EMBL" id="SDG71528.1"/>
    </source>
</evidence>
<dbReference type="EMBL" id="FNIW01000011">
    <property type="protein sequence ID" value="SDO20056.1"/>
    <property type="molecule type" value="Genomic_DNA"/>
</dbReference>